<accession>A0ACC3MR91</accession>
<reference evidence="1" key="1">
    <citation type="submission" date="2023-07" db="EMBL/GenBank/DDBJ databases">
        <title>Black Yeasts Isolated from many extreme environments.</title>
        <authorList>
            <person name="Coleine C."/>
            <person name="Stajich J.E."/>
            <person name="Selbmann L."/>
        </authorList>
    </citation>
    <scope>NUCLEOTIDE SEQUENCE</scope>
    <source>
        <strain evidence="1">CCFEE 5714</strain>
    </source>
</reference>
<protein>
    <submittedName>
        <fullName evidence="1">Uncharacterized protein</fullName>
    </submittedName>
</protein>
<dbReference type="EMBL" id="JAUTXU010000167">
    <property type="protein sequence ID" value="KAK3701873.1"/>
    <property type="molecule type" value="Genomic_DNA"/>
</dbReference>
<gene>
    <name evidence="1" type="ORF">LTR37_015184</name>
</gene>
<dbReference type="Proteomes" id="UP001281147">
    <property type="component" value="Unassembled WGS sequence"/>
</dbReference>
<proteinExistence type="predicted"/>
<organism evidence="1 2">
    <name type="scientific">Vermiconidia calcicola</name>
    <dbReference type="NCBI Taxonomy" id="1690605"/>
    <lineage>
        <taxon>Eukaryota</taxon>
        <taxon>Fungi</taxon>
        <taxon>Dikarya</taxon>
        <taxon>Ascomycota</taxon>
        <taxon>Pezizomycotina</taxon>
        <taxon>Dothideomycetes</taxon>
        <taxon>Dothideomycetidae</taxon>
        <taxon>Mycosphaerellales</taxon>
        <taxon>Extremaceae</taxon>
        <taxon>Vermiconidia</taxon>
    </lineage>
</organism>
<sequence length="179" mass="20258">MTVSGETMLTRDSSRLLCNTDWDHDGFCKEAHNDDKNGEVVKEAPLAPSAPSTSPIVVEKRFLVPNQPMLSSILPNTETFTPAPSSSPATENFKRDEDCECPHPWWSTDCEKCNGCVRGIEWSKGTCLLGRVSEEKMQELWEDPDYCKHHYFSFACFWTGVFKPRRRILSKAPVQVGIE</sequence>
<comment type="caution">
    <text evidence="1">The sequence shown here is derived from an EMBL/GenBank/DDBJ whole genome shotgun (WGS) entry which is preliminary data.</text>
</comment>
<name>A0ACC3MR91_9PEZI</name>
<evidence type="ECO:0000313" key="1">
    <source>
        <dbReference type="EMBL" id="KAK3701873.1"/>
    </source>
</evidence>
<keyword evidence="2" id="KW-1185">Reference proteome</keyword>
<evidence type="ECO:0000313" key="2">
    <source>
        <dbReference type="Proteomes" id="UP001281147"/>
    </source>
</evidence>